<evidence type="ECO:0008006" key="5">
    <source>
        <dbReference type="Google" id="ProtNLM"/>
    </source>
</evidence>
<evidence type="ECO:0000313" key="3">
    <source>
        <dbReference type="EMBL" id="GGO52264.1"/>
    </source>
</evidence>
<dbReference type="EMBL" id="BMNG01000013">
    <property type="protein sequence ID" value="GGO52264.1"/>
    <property type="molecule type" value="Genomic_DNA"/>
</dbReference>
<evidence type="ECO:0000256" key="1">
    <source>
        <dbReference type="SAM" id="MobiDB-lite"/>
    </source>
</evidence>
<feature type="chain" id="PRO_5047085729" description="Secreted protein" evidence="2">
    <location>
        <begin position="24"/>
        <end position="132"/>
    </location>
</feature>
<protein>
    <recommendedName>
        <fullName evidence="5">Secreted protein</fullName>
    </recommendedName>
</protein>
<dbReference type="PROSITE" id="PS51257">
    <property type="entry name" value="PROKAR_LIPOPROTEIN"/>
    <property type="match status" value="1"/>
</dbReference>
<keyword evidence="4" id="KW-1185">Reference proteome</keyword>
<keyword evidence="2" id="KW-0732">Signal</keyword>
<evidence type="ECO:0000313" key="4">
    <source>
        <dbReference type="Proteomes" id="UP000656881"/>
    </source>
</evidence>
<dbReference type="RefSeq" id="WP_164324558.1">
    <property type="nucleotide sequence ID" value="NZ_BMNG01000013.1"/>
</dbReference>
<dbReference type="Proteomes" id="UP000656881">
    <property type="component" value="Unassembled WGS sequence"/>
</dbReference>
<proteinExistence type="predicted"/>
<evidence type="ECO:0000256" key="2">
    <source>
        <dbReference type="SAM" id="SignalP"/>
    </source>
</evidence>
<sequence>MAARHRRTVTAIATVLIAVTAGAGLVACDPVDKAIDCAKTADEIHDNIQDMQEAVQDAALDPGDADKSLDDIEDNLDNIRDKSDDSDVDKAIDHLEKAVDNIRDSTKDGGDKTPDMSPVGDAAKELTKVCTD</sequence>
<feature type="region of interest" description="Disordered" evidence="1">
    <location>
        <begin position="61"/>
        <end position="132"/>
    </location>
</feature>
<name>A0ABQ2MHJ5_9ACTN</name>
<feature type="compositionally biased region" description="Basic and acidic residues" evidence="1">
    <location>
        <begin position="122"/>
        <end position="132"/>
    </location>
</feature>
<feature type="signal peptide" evidence="2">
    <location>
        <begin position="1"/>
        <end position="23"/>
    </location>
</feature>
<reference evidence="4" key="1">
    <citation type="journal article" date="2019" name="Int. J. Syst. Evol. Microbiol.">
        <title>The Global Catalogue of Microorganisms (GCM) 10K type strain sequencing project: providing services to taxonomists for standard genome sequencing and annotation.</title>
        <authorList>
            <consortium name="The Broad Institute Genomics Platform"/>
            <consortium name="The Broad Institute Genome Sequencing Center for Infectious Disease"/>
            <person name="Wu L."/>
            <person name="Ma J."/>
        </authorList>
    </citation>
    <scope>NUCLEOTIDE SEQUENCE [LARGE SCALE GENOMIC DNA]</scope>
    <source>
        <strain evidence="4">CGMCC 4.7349</strain>
    </source>
</reference>
<accession>A0ABQ2MHJ5</accession>
<organism evidence="3 4">
    <name type="scientific">Streptomyces lasiicapitis</name>
    <dbReference type="NCBI Taxonomy" id="1923961"/>
    <lineage>
        <taxon>Bacteria</taxon>
        <taxon>Bacillati</taxon>
        <taxon>Actinomycetota</taxon>
        <taxon>Actinomycetes</taxon>
        <taxon>Kitasatosporales</taxon>
        <taxon>Streptomycetaceae</taxon>
        <taxon>Streptomyces</taxon>
    </lineage>
</organism>
<feature type="compositionally biased region" description="Basic and acidic residues" evidence="1">
    <location>
        <begin position="77"/>
        <end position="114"/>
    </location>
</feature>
<comment type="caution">
    <text evidence="3">The sequence shown here is derived from an EMBL/GenBank/DDBJ whole genome shotgun (WGS) entry which is preliminary data.</text>
</comment>
<gene>
    <name evidence="3" type="ORF">GCM10012286_56880</name>
</gene>